<feature type="domain" description="AB hydrolase-1" evidence="3">
    <location>
        <begin position="112"/>
        <end position="368"/>
    </location>
</feature>
<proteinExistence type="predicted"/>
<dbReference type="Gene3D" id="3.40.50.1820">
    <property type="entry name" value="alpha/beta hydrolase"/>
    <property type="match status" value="1"/>
</dbReference>
<protein>
    <submittedName>
        <fullName evidence="4">Alpha/beta hydrolase</fullName>
    </submittedName>
</protein>
<dbReference type="Pfam" id="PF12697">
    <property type="entry name" value="Abhydrolase_6"/>
    <property type="match status" value="1"/>
</dbReference>
<evidence type="ECO:0000256" key="2">
    <source>
        <dbReference type="SAM" id="SignalP"/>
    </source>
</evidence>
<organism evidence="4 5">
    <name type="scientific">Kribbella turkmenica</name>
    <dbReference type="NCBI Taxonomy" id="2530375"/>
    <lineage>
        <taxon>Bacteria</taxon>
        <taxon>Bacillati</taxon>
        <taxon>Actinomycetota</taxon>
        <taxon>Actinomycetes</taxon>
        <taxon>Propionibacteriales</taxon>
        <taxon>Kribbellaceae</taxon>
        <taxon>Kribbella</taxon>
    </lineage>
</organism>
<evidence type="ECO:0000259" key="3">
    <source>
        <dbReference type="Pfam" id="PF12697"/>
    </source>
</evidence>
<keyword evidence="4" id="KW-0378">Hydrolase</keyword>
<sequence length="385" mass="41616">MSKVSRTAGLVGAAVGVLAAGAAAGVAVERQVIGRRSGQRAQLEAEPFGSLRGTPYVFTADDGVELYVEVDELTRSRRAAPPPKRRFGLTGAEGRGRNQRGKLPVPPEDLTLIFVHGYGLNMDCWHFERRDLAGIGRMVFYDQRSHGRSGRSAKENVSIDQLGRDLHGILDEFAPTGPVILIGHSMGGMSIMALAEQHPELFGDRIIGVGLCSTSAGALDRVPIMFPGKVGMLARTLATPAVAALARIPDVVERSRKAGTDISYLLTRKYSFGSEVPPAFTEFVNEMIAATPISVIAEFYPIFALHDKYDALQPLQKVECVVIGGDKDHLTPFEHAEEIVRHVPGAELVEVKNCGHLGLVEHHREFTAALLGMIERAETSLLGHS</sequence>
<dbReference type="InterPro" id="IPR050471">
    <property type="entry name" value="AB_hydrolase"/>
</dbReference>
<keyword evidence="5" id="KW-1185">Reference proteome</keyword>
<dbReference type="AlphaFoldDB" id="A0A4R4X4T3"/>
<name>A0A4R4X4T3_9ACTN</name>
<dbReference type="EMBL" id="SMKR01000057">
    <property type="protein sequence ID" value="TDD25239.1"/>
    <property type="molecule type" value="Genomic_DNA"/>
</dbReference>
<dbReference type="GO" id="GO:0016787">
    <property type="term" value="F:hydrolase activity"/>
    <property type="evidence" value="ECO:0007669"/>
    <property type="project" value="UniProtKB-KW"/>
</dbReference>
<keyword evidence="2" id="KW-0732">Signal</keyword>
<feature type="region of interest" description="Disordered" evidence="1">
    <location>
        <begin position="77"/>
        <end position="102"/>
    </location>
</feature>
<gene>
    <name evidence="4" type="ORF">E1218_15135</name>
</gene>
<dbReference type="InterPro" id="IPR029058">
    <property type="entry name" value="AB_hydrolase_fold"/>
</dbReference>
<evidence type="ECO:0000313" key="5">
    <source>
        <dbReference type="Proteomes" id="UP000295172"/>
    </source>
</evidence>
<dbReference type="Proteomes" id="UP000295172">
    <property type="component" value="Unassembled WGS sequence"/>
</dbReference>
<dbReference type="InterPro" id="IPR000073">
    <property type="entry name" value="AB_hydrolase_1"/>
</dbReference>
<dbReference type="PANTHER" id="PTHR43433">
    <property type="entry name" value="HYDROLASE, ALPHA/BETA FOLD FAMILY PROTEIN"/>
    <property type="match status" value="1"/>
</dbReference>
<accession>A0A4R4X4T3</accession>
<dbReference type="OrthoDB" id="5422338at2"/>
<feature type="chain" id="PRO_5020458358" evidence="2">
    <location>
        <begin position="20"/>
        <end position="385"/>
    </location>
</feature>
<dbReference type="RefSeq" id="WP_132320498.1">
    <property type="nucleotide sequence ID" value="NZ_SMKR01000057.1"/>
</dbReference>
<evidence type="ECO:0000313" key="4">
    <source>
        <dbReference type="EMBL" id="TDD25239.1"/>
    </source>
</evidence>
<reference evidence="4 5" key="1">
    <citation type="submission" date="2019-02" db="EMBL/GenBank/DDBJ databases">
        <title>Draft genome sequences of novel Actinobacteria.</title>
        <authorList>
            <person name="Sahin N."/>
            <person name="Ay H."/>
            <person name="Saygin H."/>
        </authorList>
    </citation>
    <scope>NUCLEOTIDE SEQUENCE [LARGE SCALE GENOMIC DNA]</scope>
    <source>
        <strain evidence="4 5">16K104</strain>
    </source>
</reference>
<dbReference type="PANTHER" id="PTHR43433:SF5">
    <property type="entry name" value="AB HYDROLASE-1 DOMAIN-CONTAINING PROTEIN"/>
    <property type="match status" value="1"/>
</dbReference>
<dbReference type="SUPFAM" id="SSF53474">
    <property type="entry name" value="alpha/beta-Hydrolases"/>
    <property type="match status" value="1"/>
</dbReference>
<feature type="signal peptide" evidence="2">
    <location>
        <begin position="1"/>
        <end position="19"/>
    </location>
</feature>
<comment type="caution">
    <text evidence="4">The sequence shown here is derived from an EMBL/GenBank/DDBJ whole genome shotgun (WGS) entry which is preliminary data.</text>
</comment>
<evidence type="ECO:0000256" key="1">
    <source>
        <dbReference type="SAM" id="MobiDB-lite"/>
    </source>
</evidence>